<dbReference type="Pfam" id="PF00386">
    <property type="entry name" value="C1q"/>
    <property type="match status" value="1"/>
</dbReference>
<proteinExistence type="predicted"/>
<keyword evidence="2" id="KW-0964">Secreted</keyword>
<feature type="domain" description="C1q" evidence="6">
    <location>
        <begin position="175"/>
        <end position="311"/>
    </location>
</feature>
<dbReference type="AlphaFoldDB" id="A0A8T2KKN1"/>
<evidence type="ECO:0000256" key="4">
    <source>
        <dbReference type="SAM" id="Coils"/>
    </source>
</evidence>
<evidence type="ECO:0000256" key="2">
    <source>
        <dbReference type="ARBA" id="ARBA00022525"/>
    </source>
</evidence>
<evidence type="ECO:0000313" key="8">
    <source>
        <dbReference type="Proteomes" id="UP000752171"/>
    </source>
</evidence>
<dbReference type="PANTHER" id="PTHR22923">
    <property type="entry name" value="CEREBELLIN-RELATED"/>
    <property type="match status" value="1"/>
</dbReference>
<dbReference type="Gene3D" id="2.60.120.40">
    <property type="match status" value="1"/>
</dbReference>
<comment type="caution">
    <text evidence="7">The sequence shown here is derived from an EMBL/GenBank/DDBJ whole genome shotgun (WGS) entry which is preliminary data.</text>
</comment>
<sequence>MKSFVAVLVLLSTSVVMSRNDIIKQLQPGDEQSLKNEIQAEVQETEATVSNQENCQPDIQTLLRELSVKLAEQSVELRYTKSTVEKQLEELKKQNEASEKQLEELKKQNEASEKQLEELKKQNEVAEIRLKTNEKQVEELKQQNKAQARELGTLQMRSNFTENHVKELSRENGYKYAFSASLFASDSHTLTGPFNVPFTLKYSNVFVNIGKAYNPNTGIFTAPIRGVYTFRFSITGYGSSSVGTGAHLFKNGRHVVIAYCHQPTYSVSTTNGASLLLEVGDVVYVQLYPKSQLLDNGNFYNTFSGQLLFPV</sequence>
<dbReference type="InterPro" id="IPR008983">
    <property type="entry name" value="Tumour_necrosis_fac-like_dom"/>
</dbReference>
<dbReference type="SMART" id="SM00110">
    <property type="entry name" value="C1Q"/>
    <property type="match status" value="1"/>
</dbReference>
<dbReference type="PROSITE" id="PS50871">
    <property type="entry name" value="C1Q"/>
    <property type="match status" value="1"/>
</dbReference>
<evidence type="ECO:0000256" key="5">
    <source>
        <dbReference type="SAM" id="SignalP"/>
    </source>
</evidence>
<organism evidence="7 8">
    <name type="scientific">Astyanax mexicanus</name>
    <name type="common">Blind cave fish</name>
    <name type="synonym">Astyanax fasciatus mexicanus</name>
    <dbReference type="NCBI Taxonomy" id="7994"/>
    <lineage>
        <taxon>Eukaryota</taxon>
        <taxon>Metazoa</taxon>
        <taxon>Chordata</taxon>
        <taxon>Craniata</taxon>
        <taxon>Vertebrata</taxon>
        <taxon>Euteleostomi</taxon>
        <taxon>Actinopterygii</taxon>
        <taxon>Neopterygii</taxon>
        <taxon>Teleostei</taxon>
        <taxon>Ostariophysi</taxon>
        <taxon>Characiformes</taxon>
        <taxon>Characoidei</taxon>
        <taxon>Acestrorhamphidae</taxon>
        <taxon>Acestrorhamphinae</taxon>
        <taxon>Astyanax</taxon>
    </lineage>
</organism>
<evidence type="ECO:0000259" key="6">
    <source>
        <dbReference type="PROSITE" id="PS50871"/>
    </source>
</evidence>
<keyword evidence="3 5" id="KW-0732">Signal</keyword>
<reference evidence="7 8" key="1">
    <citation type="submission" date="2021-07" db="EMBL/GenBank/DDBJ databases">
        <authorList>
            <person name="Imarazene B."/>
            <person name="Zahm M."/>
            <person name="Klopp C."/>
            <person name="Cabau C."/>
            <person name="Beille S."/>
            <person name="Jouanno E."/>
            <person name="Castinel A."/>
            <person name="Lluch J."/>
            <person name="Gil L."/>
            <person name="Kuchtly C."/>
            <person name="Lopez Roques C."/>
            <person name="Donnadieu C."/>
            <person name="Parrinello H."/>
            <person name="Journot L."/>
            <person name="Du K."/>
            <person name="Schartl M."/>
            <person name="Retaux S."/>
            <person name="Guiguen Y."/>
        </authorList>
    </citation>
    <scope>NUCLEOTIDE SEQUENCE [LARGE SCALE GENOMIC DNA]</scope>
    <source>
        <strain evidence="7">Pach_M1</strain>
        <tissue evidence="7">Testis</tissue>
    </source>
</reference>
<dbReference type="InterPro" id="IPR050822">
    <property type="entry name" value="Cerebellin_Synaptic_Org"/>
</dbReference>
<dbReference type="PRINTS" id="PR00007">
    <property type="entry name" value="COMPLEMNTC1Q"/>
</dbReference>
<comment type="subcellular location">
    <subcellularLocation>
        <location evidence="1">Secreted</location>
    </subcellularLocation>
</comment>
<protein>
    <submittedName>
        <fullName evidence="7">Cerebellin-2-like</fullName>
    </submittedName>
</protein>
<dbReference type="Proteomes" id="UP000752171">
    <property type="component" value="Unassembled WGS sequence"/>
</dbReference>
<keyword evidence="4" id="KW-0175">Coiled coil</keyword>
<dbReference type="GO" id="GO:0005576">
    <property type="term" value="C:extracellular region"/>
    <property type="evidence" value="ECO:0007669"/>
    <property type="project" value="UniProtKB-SubCell"/>
</dbReference>
<dbReference type="EMBL" id="JAICCE010000025">
    <property type="protein sequence ID" value="KAG9259884.1"/>
    <property type="molecule type" value="Genomic_DNA"/>
</dbReference>
<feature type="signal peptide" evidence="5">
    <location>
        <begin position="1"/>
        <end position="18"/>
    </location>
</feature>
<feature type="coiled-coil region" evidence="4">
    <location>
        <begin position="35"/>
        <end position="157"/>
    </location>
</feature>
<dbReference type="InterPro" id="IPR001073">
    <property type="entry name" value="C1q_dom"/>
</dbReference>
<evidence type="ECO:0000256" key="1">
    <source>
        <dbReference type="ARBA" id="ARBA00004613"/>
    </source>
</evidence>
<name>A0A8T2KKN1_ASTMX</name>
<evidence type="ECO:0000256" key="3">
    <source>
        <dbReference type="ARBA" id="ARBA00022729"/>
    </source>
</evidence>
<gene>
    <name evidence="7" type="primary">C1QL2</name>
    <name evidence="7" type="ORF">AMEX_G27508</name>
</gene>
<feature type="chain" id="PRO_5035812794" evidence="5">
    <location>
        <begin position="19"/>
        <end position="311"/>
    </location>
</feature>
<dbReference type="OrthoDB" id="10070467at2759"/>
<accession>A0A8T2KKN1</accession>
<dbReference type="PANTHER" id="PTHR22923:SF102">
    <property type="entry name" value="CEREBELLIN 13-RELATED"/>
    <property type="match status" value="1"/>
</dbReference>
<dbReference type="SUPFAM" id="SSF49842">
    <property type="entry name" value="TNF-like"/>
    <property type="match status" value="1"/>
</dbReference>
<evidence type="ECO:0000313" key="7">
    <source>
        <dbReference type="EMBL" id="KAG9259884.1"/>
    </source>
</evidence>